<proteinExistence type="evidence at transcript level"/>
<dbReference type="AlphaFoldDB" id="A0A2H4FY70"/>
<dbReference type="InterPro" id="IPR001128">
    <property type="entry name" value="Cyt_P450"/>
</dbReference>
<reference evidence="10" key="1">
    <citation type="submission" date="2016-11" db="EMBL/GenBank/DDBJ databases">
        <title>Comparative effects of crude oil on the Antarctic and temperate congenic copepods Tigriopus kingsejongensis and Tigriopus japonicus.</title>
        <authorList>
            <person name="Lee J.-S."/>
        </authorList>
    </citation>
    <scope>NUCLEOTIDE SEQUENCE</scope>
</reference>
<dbReference type="PRINTS" id="PR00385">
    <property type="entry name" value="P450"/>
</dbReference>
<dbReference type="PROSITE" id="PS00086">
    <property type="entry name" value="CYTOCHROME_P450"/>
    <property type="match status" value="1"/>
</dbReference>
<evidence type="ECO:0000256" key="5">
    <source>
        <dbReference type="ARBA" id="ARBA00023002"/>
    </source>
</evidence>
<evidence type="ECO:0000256" key="4">
    <source>
        <dbReference type="ARBA" id="ARBA00022723"/>
    </source>
</evidence>
<keyword evidence="5 9" id="KW-0560">Oxidoreductase</keyword>
<dbReference type="InterPro" id="IPR036396">
    <property type="entry name" value="Cyt_P450_sf"/>
</dbReference>
<keyword evidence="6 8" id="KW-0408">Iron</keyword>
<dbReference type="Pfam" id="PF00067">
    <property type="entry name" value="p450"/>
    <property type="match status" value="1"/>
</dbReference>
<keyword evidence="3 8" id="KW-0349">Heme</keyword>
<evidence type="ECO:0000256" key="3">
    <source>
        <dbReference type="ARBA" id="ARBA00022617"/>
    </source>
</evidence>
<evidence type="ECO:0000256" key="7">
    <source>
        <dbReference type="ARBA" id="ARBA00023033"/>
    </source>
</evidence>
<dbReference type="GO" id="GO:0016712">
    <property type="term" value="F:oxidoreductase activity, acting on paired donors, with incorporation or reduction of molecular oxygen, reduced flavin or flavoprotein as one donor, and incorporation of one atom of oxygen"/>
    <property type="evidence" value="ECO:0007669"/>
    <property type="project" value="TreeGrafter"/>
</dbReference>
<keyword evidence="4 8" id="KW-0479">Metal-binding</keyword>
<dbReference type="GO" id="GO:0008395">
    <property type="term" value="F:steroid hydroxylase activity"/>
    <property type="evidence" value="ECO:0007669"/>
    <property type="project" value="TreeGrafter"/>
</dbReference>
<name>A0A2H4FY70_9MAXI</name>
<evidence type="ECO:0000256" key="2">
    <source>
        <dbReference type="ARBA" id="ARBA00010617"/>
    </source>
</evidence>
<dbReference type="Gene3D" id="1.10.630.10">
    <property type="entry name" value="Cytochrome P450"/>
    <property type="match status" value="1"/>
</dbReference>
<protein>
    <submittedName>
        <fullName evidence="10">Cytochrome P450 CYP3036A1</fullName>
    </submittedName>
</protein>
<evidence type="ECO:0000313" key="10">
    <source>
        <dbReference type="EMBL" id="APH81377.1"/>
    </source>
</evidence>
<evidence type="ECO:0000256" key="1">
    <source>
        <dbReference type="ARBA" id="ARBA00001971"/>
    </source>
</evidence>
<sequence>MFLWIVLVLCVLFLYKYWYLKTRIPSKFPPGPIGLPVVGCYDILSGPNLNASFARLHQKYGSVFSVNLGPSDRFVIIGDHDILVESFKDMSLTTRPEIIQWFNVYSRYGDGHTARGLMFSEGDEWLEQRRVTLRHLRDFGFGKTGMEALILNEIQELLEVMETEIGTDVRFKGKFNSSIINVLWTIMTGRRCSLNDPKMQEVIHAVDEVVSQSNPTALVNIFPPSRHVIPGLSGFTAIMIPIRRMIAFIQDTLNDHQASHDPNAEPRDFIDAHLNKIHESESNPSSSFHGQIGLQNLEVSMLDLFFAGVETTSNVLSFSVLYMVNFPDIQEKMFQEIKAKIGLYRLPSMNDRPDTPYTEAVIQEILRYSAIAALGIFRVSSRDVQLGPYQIPKGTTVFSNLLAVLRDPKIFPDPEKFDPTRFLDKDGNFQKNEKNIAFGTGKRDCLGKSLALAEFYIFFAALIQKFEFLPPSSGEIPDLEPDTTFIRQAPDFMASFKRRQL</sequence>
<dbReference type="PANTHER" id="PTHR24300">
    <property type="entry name" value="CYTOCHROME P450 508A4-RELATED"/>
    <property type="match status" value="1"/>
</dbReference>
<dbReference type="GO" id="GO:0006805">
    <property type="term" value="P:xenobiotic metabolic process"/>
    <property type="evidence" value="ECO:0007669"/>
    <property type="project" value="TreeGrafter"/>
</dbReference>
<dbReference type="GO" id="GO:0020037">
    <property type="term" value="F:heme binding"/>
    <property type="evidence" value="ECO:0007669"/>
    <property type="project" value="InterPro"/>
</dbReference>
<keyword evidence="7 9" id="KW-0503">Monooxygenase</keyword>
<dbReference type="InterPro" id="IPR017972">
    <property type="entry name" value="Cyt_P450_CS"/>
</dbReference>
<accession>A0A2H4FY70</accession>
<evidence type="ECO:0000256" key="6">
    <source>
        <dbReference type="ARBA" id="ARBA00023004"/>
    </source>
</evidence>
<dbReference type="InterPro" id="IPR002401">
    <property type="entry name" value="Cyt_P450_E_grp-I"/>
</dbReference>
<dbReference type="FunFam" id="1.10.630.10:FF:000036">
    <property type="entry name" value="CYtochrome P450 family"/>
    <property type="match status" value="1"/>
</dbReference>
<dbReference type="EMBL" id="KY249906">
    <property type="protein sequence ID" value="APH81377.1"/>
    <property type="molecule type" value="mRNA"/>
</dbReference>
<evidence type="ECO:0000256" key="8">
    <source>
        <dbReference type="PIRSR" id="PIRSR602401-1"/>
    </source>
</evidence>
<dbReference type="PANTHER" id="PTHR24300:SF376">
    <property type="entry name" value="CYTOCHROME P450 15A1"/>
    <property type="match status" value="1"/>
</dbReference>
<dbReference type="GO" id="GO:0006082">
    <property type="term" value="P:organic acid metabolic process"/>
    <property type="evidence" value="ECO:0007669"/>
    <property type="project" value="TreeGrafter"/>
</dbReference>
<evidence type="ECO:0000256" key="9">
    <source>
        <dbReference type="RuleBase" id="RU000461"/>
    </source>
</evidence>
<dbReference type="PRINTS" id="PR00463">
    <property type="entry name" value="EP450I"/>
</dbReference>
<feature type="binding site" description="axial binding residue" evidence="8">
    <location>
        <position position="445"/>
    </location>
    <ligand>
        <name>heme</name>
        <dbReference type="ChEBI" id="CHEBI:30413"/>
    </ligand>
    <ligandPart>
        <name>Fe</name>
        <dbReference type="ChEBI" id="CHEBI:18248"/>
    </ligandPart>
</feature>
<dbReference type="GO" id="GO:0005737">
    <property type="term" value="C:cytoplasm"/>
    <property type="evidence" value="ECO:0007669"/>
    <property type="project" value="TreeGrafter"/>
</dbReference>
<dbReference type="GO" id="GO:0005506">
    <property type="term" value="F:iron ion binding"/>
    <property type="evidence" value="ECO:0007669"/>
    <property type="project" value="InterPro"/>
</dbReference>
<organism evidence="10">
    <name type="scientific">Tigriopus kingsejongensis</name>
    <dbReference type="NCBI Taxonomy" id="1133412"/>
    <lineage>
        <taxon>Eukaryota</taxon>
        <taxon>Metazoa</taxon>
        <taxon>Ecdysozoa</taxon>
        <taxon>Arthropoda</taxon>
        <taxon>Crustacea</taxon>
        <taxon>Multicrustacea</taxon>
        <taxon>Hexanauplia</taxon>
        <taxon>Copepoda</taxon>
        <taxon>Harpacticoida</taxon>
        <taxon>Harpacticidae</taxon>
        <taxon>Tigriopus</taxon>
    </lineage>
</organism>
<comment type="similarity">
    <text evidence="2 9">Belongs to the cytochrome P450 family.</text>
</comment>
<comment type="cofactor">
    <cofactor evidence="1 8">
        <name>heme</name>
        <dbReference type="ChEBI" id="CHEBI:30413"/>
    </cofactor>
</comment>
<dbReference type="InterPro" id="IPR050182">
    <property type="entry name" value="Cytochrome_P450_fam2"/>
</dbReference>
<dbReference type="SUPFAM" id="SSF48264">
    <property type="entry name" value="Cytochrome P450"/>
    <property type="match status" value="1"/>
</dbReference>